<keyword evidence="3" id="KW-1185">Reference proteome</keyword>
<feature type="region of interest" description="Disordered" evidence="1">
    <location>
        <begin position="606"/>
        <end position="631"/>
    </location>
</feature>
<feature type="region of interest" description="Disordered" evidence="1">
    <location>
        <begin position="425"/>
        <end position="499"/>
    </location>
</feature>
<feature type="compositionally biased region" description="Polar residues" evidence="1">
    <location>
        <begin position="472"/>
        <end position="485"/>
    </location>
</feature>
<feature type="region of interest" description="Disordered" evidence="1">
    <location>
        <begin position="185"/>
        <end position="208"/>
    </location>
</feature>
<accession>A0A4Z1P3Q7</accession>
<organism evidence="2 3">
    <name type="scientific">Venturia nashicola</name>
    <dbReference type="NCBI Taxonomy" id="86259"/>
    <lineage>
        <taxon>Eukaryota</taxon>
        <taxon>Fungi</taxon>
        <taxon>Dikarya</taxon>
        <taxon>Ascomycota</taxon>
        <taxon>Pezizomycotina</taxon>
        <taxon>Dothideomycetes</taxon>
        <taxon>Pleosporomycetidae</taxon>
        <taxon>Venturiales</taxon>
        <taxon>Venturiaceae</taxon>
        <taxon>Venturia</taxon>
    </lineage>
</organism>
<dbReference type="Proteomes" id="UP000298493">
    <property type="component" value="Unassembled WGS sequence"/>
</dbReference>
<evidence type="ECO:0000313" key="2">
    <source>
        <dbReference type="EMBL" id="TID15268.1"/>
    </source>
</evidence>
<evidence type="ECO:0000256" key="1">
    <source>
        <dbReference type="SAM" id="MobiDB-lite"/>
    </source>
</evidence>
<gene>
    <name evidence="2" type="ORF">E6O75_ATG08521</name>
</gene>
<name>A0A4Z1P3Q7_9PEZI</name>
<evidence type="ECO:0000313" key="3">
    <source>
        <dbReference type="Proteomes" id="UP000298493"/>
    </source>
</evidence>
<protein>
    <submittedName>
        <fullName evidence="2">Uncharacterized protein</fullName>
    </submittedName>
</protein>
<proteinExistence type="predicted"/>
<feature type="compositionally biased region" description="Polar residues" evidence="1">
    <location>
        <begin position="13"/>
        <end position="23"/>
    </location>
</feature>
<dbReference type="EMBL" id="SNSC02000021">
    <property type="protein sequence ID" value="TID15268.1"/>
    <property type="molecule type" value="Genomic_DNA"/>
</dbReference>
<feature type="compositionally biased region" description="Polar residues" evidence="1">
    <location>
        <begin position="606"/>
        <end position="618"/>
    </location>
</feature>
<comment type="caution">
    <text evidence="2">The sequence shown here is derived from an EMBL/GenBank/DDBJ whole genome shotgun (WGS) entry which is preliminary data.</text>
</comment>
<feature type="compositionally biased region" description="Acidic residues" evidence="1">
    <location>
        <begin position="622"/>
        <end position="631"/>
    </location>
</feature>
<reference evidence="2 3" key="1">
    <citation type="submission" date="2019-04" db="EMBL/GenBank/DDBJ databases">
        <title>High contiguity whole genome sequence and gene annotation resource for two Venturia nashicola isolates.</title>
        <authorList>
            <person name="Prokchorchik M."/>
            <person name="Won K."/>
            <person name="Lee Y."/>
            <person name="Choi E.D."/>
            <person name="Segonzac C."/>
            <person name="Sohn K.H."/>
        </authorList>
    </citation>
    <scope>NUCLEOTIDE SEQUENCE [LARGE SCALE GENOMIC DNA]</scope>
    <source>
        <strain evidence="2 3">PRI2</strain>
    </source>
</reference>
<feature type="region of interest" description="Disordered" evidence="1">
    <location>
        <begin position="1"/>
        <end position="23"/>
    </location>
</feature>
<feature type="compositionally biased region" description="Low complexity" evidence="1">
    <location>
        <begin position="443"/>
        <end position="460"/>
    </location>
</feature>
<feature type="region of interest" description="Disordered" evidence="1">
    <location>
        <begin position="128"/>
        <end position="156"/>
    </location>
</feature>
<sequence>MCKNTHPIDDTHPANSTYATTRQPYRSEIRHKAEAMEPQKPRKQVLCDVEDDVEVFDQSFVLDAEPERTAEEKLLLHKSSLNSSSPTVASANLHQKAMMDASYYDSDSSAFESGSERESKAPLQGIKPLSEVKSPNHPPPGPPLTQSTTAQRPRASSFAPAPLIGQKLDDVKLSPPASLAAVDGDENEWDFADTRDEDPAEEGSEEWETIDSSMLDLATGTMKVMPSAVFQNENFRQTVTKFMEIYTEKCTPSSDTQHKFYKVMETLRFVGEFGYECVKEPLVDWADIVAVKMLDMPLDEASSQLRNDLLSYLPERLLLPSRGAASTRSNPMITFPSDLTAINNLAQELRRINVNPMEKDEVELQTIPSNAKEKKATTRLVFGMKRAMEKPTELKSTPIDAEAEERRNSFKQEMTELLRTRALEDQKRAAERKSSYQADDQTTSFLESLPSEPSLTSRSLVPKLKPVPKTTAVGQISQSRINHTAQKMPPKIASRPKGTFPSDLDSLESRPMASKPNPVSFGTVNRVITTDLQKTSPTNRTAASELVRSSTKITQTMQRTEEARTAAIDVPTTKASLPVVAAPTAAPSKFSSPPLEQVTSRRSMTLSLNFTPYDSSSPYGADADEDSDEEL</sequence>
<feature type="compositionally biased region" description="Basic and acidic residues" evidence="1">
    <location>
        <begin position="1"/>
        <end position="12"/>
    </location>
</feature>
<dbReference type="AlphaFoldDB" id="A0A4Z1P3Q7"/>
<feature type="compositionally biased region" description="Basic and acidic residues" evidence="1">
    <location>
        <begin position="425"/>
        <end position="434"/>
    </location>
</feature>